<feature type="transmembrane region" description="Helical" evidence="12">
    <location>
        <begin position="158"/>
        <end position="180"/>
    </location>
</feature>
<dbReference type="EMBL" id="VLPK01000004">
    <property type="protein sequence ID" value="TSJ38553.1"/>
    <property type="molecule type" value="Genomic_DNA"/>
</dbReference>
<evidence type="ECO:0000256" key="10">
    <source>
        <dbReference type="ARBA" id="ARBA00023136"/>
    </source>
</evidence>
<feature type="transmembrane region" description="Helical" evidence="12">
    <location>
        <begin position="229"/>
        <end position="247"/>
    </location>
</feature>
<dbReference type="GO" id="GO:0005886">
    <property type="term" value="C:plasma membrane"/>
    <property type="evidence" value="ECO:0007669"/>
    <property type="project" value="TreeGrafter"/>
</dbReference>
<evidence type="ECO:0000256" key="11">
    <source>
        <dbReference type="ARBA" id="ARBA00034524"/>
    </source>
</evidence>
<evidence type="ECO:0000256" key="12">
    <source>
        <dbReference type="SAM" id="Phobius"/>
    </source>
</evidence>
<feature type="transmembrane region" description="Helical" evidence="12">
    <location>
        <begin position="105"/>
        <end position="125"/>
    </location>
</feature>
<dbReference type="Pfam" id="PF01040">
    <property type="entry name" value="UbiA"/>
    <property type="match status" value="1"/>
</dbReference>
<keyword evidence="6 13" id="KW-0808">Transferase</keyword>
<dbReference type="CDD" id="cd13959">
    <property type="entry name" value="PT_UbiA_COQ2"/>
    <property type="match status" value="1"/>
</dbReference>
<evidence type="ECO:0000256" key="6">
    <source>
        <dbReference type="ARBA" id="ARBA00022679"/>
    </source>
</evidence>
<keyword evidence="5" id="KW-0997">Cell inner membrane</keyword>
<evidence type="ECO:0000256" key="1">
    <source>
        <dbReference type="ARBA" id="ARBA00001946"/>
    </source>
</evidence>
<keyword evidence="7" id="KW-0831">Ubiquinone biosynthesis</keyword>
<dbReference type="InterPro" id="IPR000537">
    <property type="entry name" value="UbiA_prenyltransferase"/>
</dbReference>
<evidence type="ECO:0000256" key="8">
    <source>
        <dbReference type="ARBA" id="ARBA00022692"/>
    </source>
</evidence>
<evidence type="ECO:0000256" key="3">
    <source>
        <dbReference type="ARBA" id="ARBA00005985"/>
    </source>
</evidence>
<dbReference type="FunFam" id="1.10.357.140:FF:000008">
    <property type="entry name" value="4-hydroxybenzoate octaprenyltransferase"/>
    <property type="match status" value="1"/>
</dbReference>
<keyword evidence="14" id="KW-1185">Reference proteome</keyword>
<dbReference type="InterPro" id="IPR044878">
    <property type="entry name" value="UbiA_sf"/>
</dbReference>
<evidence type="ECO:0000256" key="4">
    <source>
        <dbReference type="ARBA" id="ARBA00022475"/>
    </source>
</evidence>
<dbReference type="NCBIfam" id="TIGR01475">
    <property type="entry name" value="ubiA_other"/>
    <property type="match status" value="1"/>
</dbReference>
<protein>
    <recommendedName>
        <fullName evidence="11">4-hydroxybenzoate polyprenyltransferase</fullName>
        <ecNumber evidence="11">2.5.1.39</ecNumber>
    </recommendedName>
</protein>
<name>A0A556MF90_9SPHI</name>
<evidence type="ECO:0000256" key="2">
    <source>
        <dbReference type="ARBA" id="ARBA00004141"/>
    </source>
</evidence>
<dbReference type="AlphaFoldDB" id="A0A556MF90"/>
<keyword evidence="8 12" id="KW-0812">Transmembrane</keyword>
<proteinExistence type="inferred from homology"/>
<keyword evidence="9 12" id="KW-1133">Transmembrane helix</keyword>
<evidence type="ECO:0000256" key="5">
    <source>
        <dbReference type="ARBA" id="ARBA00022519"/>
    </source>
</evidence>
<feature type="transmembrane region" description="Helical" evidence="12">
    <location>
        <begin position="132"/>
        <end position="152"/>
    </location>
</feature>
<feature type="transmembrane region" description="Helical" evidence="12">
    <location>
        <begin position="40"/>
        <end position="61"/>
    </location>
</feature>
<dbReference type="GO" id="GO:0008412">
    <property type="term" value="F:4-hydroxybenzoate polyprenyltransferase activity"/>
    <property type="evidence" value="ECO:0007669"/>
    <property type="project" value="UniProtKB-EC"/>
</dbReference>
<dbReference type="InterPro" id="IPR006371">
    <property type="entry name" value="Polyprenyltransferase_UbiA-li"/>
</dbReference>
<dbReference type="PANTHER" id="PTHR11048">
    <property type="entry name" value="PRENYLTRANSFERASES"/>
    <property type="match status" value="1"/>
</dbReference>
<evidence type="ECO:0000256" key="9">
    <source>
        <dbReference type="ARBA" id="ARBA00022989"/>
    </source>
</evidence>
<dbReference type="EC" id="2.5.1.39" evidence="11"/>
<comment type="subcellular location">
    <subcellularLocation>
        <location evidence="2">Membrane</location>
        <topology evidence="2">Multi-pass membrane protein</topology>
    </subcellularLocation>
</comment>
<gene>
    <name evidence="13" type="ORF">FO440_18735</name>
</gene>
<dbReference type="PANTHER" id="PTHR11048:SF28">
    <property type="entry name" value="4-HYDROXYBENZOATE POLYPRENYLTRANSFERASE, MITOCHONDRIAL"/>
    <property type="match status" value="1"/>
</dbReference>
<sequence length="293" mass="32804">MKKYLSLVTFSHTIFAMPFAFIGFFLAITTTQHAFEWQKLLMMVLCMVFARNSAMAFNRYLDRDIDAKNPRTKVRDIPAGRISATSALIFTITNCLLFIGTTWFINSICFYLSPVALLVVLGYSATKRFTALCHLVLGLGLSLAPIGAYLVVTGEFALLPIFFSLAVLCWVSGFDIIYALQDEDFDRNENLHSIPAYLGKVNALRLSTLLHILSAVFIVLPAIYTTVGLLYYVGILFFCVMLTYQHLLVKPNDLSRVNFAFMTTNGIASVVFASLFLLDRTLLVHGLFLGIRL</sequence>
<keyword evidence="4" id="KW-1003">Cell membrane</keyword>
<feature type="transmembrane region" description="Helical" evidence="12">
    <location>
        <begin position="201"/>
        <end position="223"/>
    </location>
</feature>
<accession>A0A556MF90</accession>
<dbReference type="Proteomes" id="UP000318733">
    <property type="component" value="Unassembled WGS sequence"/>
</dbReference>
<evidence type="ECO:0000256" key="7">
    <source>
        <dbReference type="ARBA" id="ARBA00022688"/>
    </source>
</evidence>
<feature type="transmembrane region" description="Helical" evidence="12">
    <location>
        <begin position="259"/>
        <end position="278"/>
    </location>
</feature>
<organism evidence="13 14">
    <name type="scientific">Mucilaginibacter corticis</name>
    <dbReference type="NCBI Taxonomy" id="2597670"/>
    <lineage>
        <taxon>Bacteria</taxon>
        <taxon>Pseudomonadati</taxon>
        <taxon>Bacteroidota</taxon>
        <taxon>Sphingobacteriia</taxon>
        <taxon>Sphingobacteriales</taxon>
        <taxon>Sphingobacteriaceae</taxon>
        <taxon>Mucilaginibacter</taxon>
    </lineage>
</organism>
<comment type="cofactor">
    <cofactor evidence="1">
        <name>Mg(2+)</name>
        <dbReference type="ChEBI" id="CHEBI:18420"/>
    </cofactor>
</comment>
<dbReference type="OrthoDB" id="9782418at2"/>
<feature type="transmembrane region" description="Helical" evidence="12">
    <location>
        <begin position="82"/>
        <end position="99"/>
    </location>
</feature>
<dbReference type="Gene3D" id="1.10.357.140">
    <property type="entry name" value="UbiA prenyltransferase"/>
    <property type="match status" value="1"/>
</dbReference>
<feature type="transmembrane region" description="Helical" evidence="12">
    <location>
        <begin position="7"/>
        <end position="28"/>
    </location>
</feature>
<evidence type="ECO:0000313" key="14">
    <source>
        <dbReference type="Proteomes" id="UP000318733"/>
    </source>
</evidence>
<reference evidence="13 14" key="1">
    <citation type="submission" date="2019-07" db="EMBL/GenBank/DDBJ databases">
        <authorList>
            <person name="Huq M.A."/>
        </authorList>
    </citation>
    <scope>NUCLEOTIDE SEQUENCE [LARGE SCALE GENOMIC DNA]</scope>
    <source>
        <strain evidence="13 14">MAH-19</strain>
    </source>
</reference>
<evidence type="ECO:0000313" key="13">
    <source>
        <dbReference type="EMBL" id="TSJ38553.1"/>
    </source>
</evidence>
<keyword evidence="10 12" id="KW-0472">Membrane</keyword>
<dbReference type="FunFam" id="1.20.120.1780:FF:000001">
    <property type="entry name" value="4-hydroxybenzoate octaprenyltransferase"/>
    <property type="match status" value="1"/>
</dbReference>
<comment type="caution">
    <text evidence="13">The sequence shown here is derived from an EMBL/GenBank/DDBJ whole genome shotgun (WGS) entry which is preliminary data.</text>
</comment>
<dbReference type="RefSeq" id="WP_144249835.1">
    <property type="nucleotide sequence ID" value="NZ_VLPK01000004.1"/>
</dbReference>
<dbReference type="GO" id="GO:0006744">
    <property type="term" value="P:ubiquinone biosynthetic process"/>
    <property type="evidence" value="ECO:0007669"/>
    <property type="project" value="UniProtKB-KW"/>
</dbReference>
<comment type="similarity">
    <text evidence="3">Belongs to the UbiA prenyltransferase family.</text>
</comment>
<dbReference type="Gene3D" id="1.20.120.1780">
    <property type="entry name" value="UbiA prenyltransferase"/>
    <property type="match status" value="1"/>
</dbReference>
<dbReference type="InterPro" id="IPR039653">
    <property type="entry name" value="Prenyltransferase"/>
</dbReference>